<dbReference type="Gene3D" id="1.10.1660.10">
    <property type="match status" value="1"/>
</dbReference>
<dbReference type="Proteomes" id="UP001184150">
    <property type="component" value="Unassembled WGS sequence"/>
</dbReference>
<evidence type="ECO:0000313" key="3">
    <source>
        <dbReference type="EMBL" id="MDR6512342.1"/>
    </source>
</evidence>
<name>A0ABU1MQQ1_9SPHN</name>
<gene>
    <name evidence="3" type="ORF">J2792_003225</name>
</gene>
<keyword evidence="1 3" id="KW-0238">DNA-binding</keyword>
<keyword evidence="4" id="KW-1185">Reference proteome</keyword>
<evidence type="ECO:0000256" key="1">
    <source>
        <dbReference type="ARBA" id="ARBA00023125"/>
    </source>
</evidence>
<dbReference type="PROSITE" id="PS50937">
    <property type="entry name" value="HTH_MERR_2"/>
    <property type="match status" value="1"/>
</dbReference>
<organism evidence="3 4">
    <name type="scientific">Novosphingobium capsulatum</name>
    <dbReference type="NCBI Taxonomy" id="13688"/>
    <lineage>
        <taxon>Bacteria</taxon>
        <taxon>Pseudomonadati</taxon>
        <taxon>Pseudomonadota</taxon>
        <taxon>Alphaproteobacteria</taxon>
        <taxon>Sphingomonadales</taxon>
        <taxon>Sphingomonadaceae</taxon>
        <taxon>Novosphingobium</taxon>
    </lineage>
</organism>
<dbReference type="RefSeq" id="WP_309805937.1">
    <property type="nucleotide sequence ID" value="NZ_JAVDRD010000009.1"/>
</dbReference>
<dbReference type="InterPro" id="IPR047057">
    <property type="entry name" value="MerR_fam"/>
</dbReference>
<sequence length="270" mass="29764">MDDSFAIDDVVRRTGLTARALRFYEARGLLAPLRTQSGRRWYGPADLERIHRIVALKKAGLSLAEIKRLFDRKPIDLAALLSAQRERLVQQAAEITEALTLIDSALSRVGRGEPLDAATLCSLIRKGDTMMTDGQQAWKAVLDRYYTAEEQSHWQAAMPGVAPFDQAAYHAQWQALGRRIAAKLPLDPASDAALALVREWLALLEPFTRQASPMMWEGASRLYADMDNWQGEADPGFSKPVWDFIAAAAAAARKAGKDIGPLPAFMTTSA</sequence>
<evidence type="ECO:0000259" key="2">
    <source>
        <dbReference type="PROSITE" id="PS50937"/>
    </source>
</evidence>
<dbReference type="Pfam" id="PF07739">
    <property type="entry name" value="TipAS"/>
    <property type="match status" value="1"/>
</dbReference>
<dbReference type="GO" id="GO:0003677">
    <property type="term" value="F:DNA binding"/>
    <property type="evidence" value="ECO:0007669"/>
    <property type="project" value="UniProtKB-KW"/>
</dbReference>
<dbReference type="InterPro" id="IPR012925">
    <property type="entry name" value="TipAS_dom"/>
</dbReference>
<dbReference type="EMBL" id="JAVDRD010000009">
    <property type="protein sequence ID" value="MDR6512342.1"/>
    <property type="molecule type" value="Genomic_DNA"/>
</dbReference>
<accession>A0ABU1MQQ1</accession>
<proteinExistence type="predicted"/>
<dbReference type="InterPro" id="IPR000551">
    <property type="entry name" value="MerR-type_HTH_dom"/>
</dbReference>
<dbReference type="PRINTS" id="PR00040">
    <property type="entry name" value="HTHMERR"/>
</dbReference>
<dbReference type="CDD" id="cd00592">
    <property type="entry name" value="HTH_MerR-like"/>
    <property type="match status" value="1"/>
</dbReference>
<dbReference type="PANTHER" id="PTHR30204">
    <property type="entry name" value="REDOX-CYCLING DRUG-SENSING TRANSCRIPTIONAL ACTIVATOR SOXR"/>
    <property type="match status" value="1"/>
</dbReference>
<comment type="caution">
    <text evidence="3">The sequence shown here is derived from an EMBL/GenBank/DDBJ whole genome shotgun (WGS) entry which is preliminary data.</text>
</comment>
<dbReference type="Pfam" id="PF13411">
    <property type="entry name" value="MerR_1"/>
    <property type="match status" value="1"/>
</dbReference>
<reference evidence="3 4" key="1">
    <citation type="submission" date="2023-07" db="EMBL/GenBank/DDBJ databases">
        <title>Sorghum-associated microbial communities from plants grown in Nebraska, USA.</title>
        <authorList>
            <person name="Schachtman D."/>
        </authorList>
    </citation>
    <scope>NUCLEOTIDE SEQUENCE [LARGE SCALE GENOMIC DNA]</scope>
    <source>
        <strain evidence="3 4">DS1027</strain>
    </source>
</reference>
<protein>
    <submittedName>
        <fullName evidence="3">DNA-binding transcriptional MerR regulator</fullName>
    </submittedName>
</protein>
<dbReference type="InterPro" id="IPR009061">
    <property type="entry name" value="DNA-bd_dom_put_sf"/>
</dbReference>
<dbReference type="SMART" id="SM00422">
    <property type="entry name" value="HTH_MERR"/>
    <property type="match status" value="1"/>
</dbReference>
<feature type="domain" description="HTH merR-type" evidence="2">
    <location>
        <begin position="12"/>
        <end position="72"/>
    </location>
</feature>
<dbReference type="SUPFAM" id="SSF46955">
    <property type="entry name" value="Putative DNA-binding domain"/>
    <property type="match status" value="1"/>
</dbReference>
<dbReference type="PANTHER" id="PTHR30204:SF93">
    <property type="entry name" value="HTH MERR-TYPE DOMAIN-CONTAINING PROTEIN"/>
    <property type="match status" value="1"/>
</dbReference>
<evidence type="ECO:0000313" key="4">
    <source>
        <dbReference type="Proteomes" id="UP001184150"/>
    </source>
</evidence>